<dbReference type="EMBL" id="AP006618">
    <property type="protein sequence ID" value="BAD58793.1"/>
    <property type="molecule type" value="Genomic_DNA"/>
</dbReference>
<evidence type="ECO:0008006" key="3">
    <source>
        <dbReference type="Google" id="ProtNLM"/>
    </source>
</evidence>
<sequence>MFRGLLSHNRGDLMQNITIGRYKPSEGTITRVHHDSDGVEISREVVNAYAGWIEGVRDDGSRWIMFLDADGNPSSYFGQREPDGAVIGEPVILDADSPAVAAYL</sequence>
<protein>
    <recommendedName>
        <fullName evidence="3">DUF3892 domain-containing protein</fullName>
    </recommendedName>
</protein>
<reference evidence="1 2" key="1">
    <citation type="journal article" date="2004" name="Proc. Natl. Acad. Sci. U.S.A.">
        <title>The complete genomic sequence of Nocardia farcinica IFM 10152.</title>
        <authorList>
            <person name="Ishikawa J."/>
            <person name="Yamashita A."/>
            <person name="Mikami Y."/>
            <person name="Hoshino Y."/>
            <person name="Kurita H."/>
            <person name="Hotta K."/>
            <person name="Shiba T."/>
            <person name="Hattori M."/>
        </authorList>
    </citation>
    <scope>NUCLEOTIDE SEQUENCE [LARGE SCALE GENOMIC DNA]</scope>
    <source>
        <strain evidence="1 2">IFM 10152</strain>
    </source>
</reference>
<dbReference type="KEGG" id="nfa:NFA_39450"/>
<dbReference type="Proteomes" id="UP000006820">
    <property type="component" value="Chromosome"/>
</dbReference>
<keyword evidence="2" id="KW-1185">Reference proteome</keyword>
<dbReference type="AlphaFoldDB" id="Q5YSP8"/>
<organism evidence="1 2">
    <name type="scientific">Nocardia farcinica (strain IFM 10152)</name>
    <dbReference type="NCBI Taxonomy" id="247156"/>
    <lineage>
        <taxon>Bacteria</taxon>
        <taxon>Bacillati</taxon>
        <taxon>Actinomycetota</taxon>
        <taxon>Actinomycetes</taxon>
        <taxon>Mycobacteriales</taxon>
        <taxon>Nocardiaceae</taxon>
        <taxon>Nocardia</taxon>
    </lineage>
</organism>
<gene>
    <name evidence="1" type="ordered locus">NFA_39450</name>
</gene>
<evidence type="ECO:0000313" key="1">
    <source>
        <dbReference type="EMBL" id="BAD58793.1"/>
    </source>
</evidence>
<dbReference type="eggNOG" id="ENOG5031GEH">
    <property type="taxonomic scope" value="Bacteria"/>
</dbReference>
<evidence type="ECO:0000313" key="2">
    <source>
        <dbReference type="Proteomes" id="UP000006820"/>
    </source>
</evidence>
<dbReference type="HOGENOM" id="CLU_177743_0_0_11"/>
<proteinExistence type="predicted"/>
<accession>Q5YSP8</accession>
<name>Q5YSP8_NOCFA</name>